<dbReference type="Proteomes" id="UP000635565">
    <property type="component" value="Unassembled WGS sequence"/>
</dbReference>
<dbReference type="PANTHER" id="PTHR41878">
    <property type="entry name" value="LEXA REPRESSOR-RELATED"/>
    <property type="match status" value="1"/>
</dbReference>
<dbReference type="RefSeq" id="WP_201367247.1">
    <property type="nucleotide sequence ID" value="NZ_BNJJ01000042.1"/>
</dbReference>
<dbReference type="Pfam" id="PF07929">
    <property type="entry name" value="PRiA4_ORF3"/>
    <property type="match status" value="1"/>
</dbReference>
<feature type="region of interest" description="Disordered" evidence="1">
    <location>
        <begin position="244"/>
        <end position="264"/>
    </location>
</feature>
<feature type="domain" description="Plasmid pRiA4b Orf3-like" evidence="2">
    <location>
        <begin position="10"/>
        <end position="224"/>
    </location>
</feature>
<evidence type="ECO:0000313" key="4">
    <source>
        <dbReference type="Proteomes" id="UP000635565"/>
    </source>
</evidence>
<gene>
    <name evidence="3" type="ORF">KSZ_76880</name>
</gene>
<name>A0ABQ3VTS6_9CHLR</name>
<evidence type="ECO:0000256" key="1">
    <source>
        <dbReference type="SAM" id="MobiDB-lite"/>
    </source>
</evidence>
<dbReference type="InterPro" id="IPR012912">
    <property type="entry name" value="Plasmid_pRiA4b_Orf3-like"/>
</dbReference>
<dbReference type="PANTHER" id="PTHR41878:SF1">
    <property type="entry name" value="TNPR PROTEIN"/>
    <property type="match status" value="1"/>
</dbReference>
<comment type="caution">
    <text evidence="3">The sequence shown here is derived from an EMBL/GenBank/DDBJ whole genome shotgun (WGS) entry which is preliminary data.</text>
</comment>
<evidence type="ECO:0000313" key="3">
    <source>
        <dbReference type="EMBL" id="GHO89682.1"/>
    </source>
</evidence>
<organism evidence="3 4">
    <name type="scientific">Dictyobacter formicarum</name>
    <dbReference type="NCBI Taxonomy" id="2778368"/>
    <lineage>
        <taxon>Bacteria</taxon>
        <taxon>Bacillati</taxon>
        <taxon>Chloroflexota</taxon>
        <taxon>Ktedonobacteria</taxon>
        <taxon>Ktedonobacterales</taxon>
        <taxon>Dictyobacteraceae</taxon>
        <taxon>Dictyobacter</taxon>
    </lineage>
</organism>
<accession>A0ABQ3VTS6</accession>
<dbReference type="SUPFAM" id="SSF159941">
    <property type="entry name" value="MM3350-like"/>
    <property type="match status" value="1"/>
</dbReference>
<proteinExistence type="predicted"/>
<sequence>MPKKTARHFVYQLDVRLADLEPPIWRRIEVSGLTTISELHGIIQNTMGWEDEHLYVFTIGNQTFEGRPDFPEFIMTPVEGAVDPDTISGGIPDMFDEDEDEEDYEDDDPMLQELVTRKGSKFYYEYDFGDSWEHVITVEERTPWTPDKVLPRCLDGARACPPEDCGGIYGYASILDALDRQKNKQESQASTEIPEIVAIAEAEDDDEILEWLGEDFDPEAFSTESVNEYFGEWRLTDKEIEKRTQQFEERKKTGRPASQQEEEEFNPALQAVIFELIDNQMRGNDPPETRQTFQRLQAAGYTKLDAKKLIGSALIEEIVTMEKEQKPFNRRRFAALLARLK</sequence>
<evidence type="ECO:0000259" key="2">
    <source>
        <dbReference type="Pfam" id="PF07929"/>
    </source>
</evidence>
<protein>
    <recommendedName>
        <fullName evidence="2">Plasmid pRiA4b Orf3-like domain-containing protein</fullName>
    </recommendedName>
</protein>
<dbReference type="InterPro" id="IPR024047">
    <property type="entry name" value="MM3350-like_sf"/>
</dbReference>
<reference evidence="3 4" key="1">
    <citation type="journal article" date="2021" name="Int. J. Syst. Evol. Microbiol.">
        <title>Reticulibacter mediterranei gen. nov., sp. nov., within the new family Reticulibacteraceae fam. nov., and Ktedonospora formicarum gen. nov., sp. nov., Ktedonobacter robiniae sp. nov., Dictyobacter formicarum sp. nov. and Dictyobacter arantiisoli sp. nov., belonging to the class Ktedonobacteria.</title>
        <authorList>
            <person name="Yabe S."/>
            <person name="Zheng Y."/>
            <person name="Wang C.M."/>
            <person name="Sakai Y."/>
            <person name="Abe K."/>
            <person name="Yokota A."/>
            <person name="Donadio S."/>
            <person name="Cavaletti L."/>
            <person name="Monciardini P."/>
        </authorList>
    </citation>
    <scope>NUCLEOTIDE SEQUENCE [LARGE SCALE GENOMIC DNA]</scope>
    <source>
        <strain evidence="3 4">SOSP1-9</strain>
    </source>
</reference>
<dbReference type="Gene3D" id="3.10.290.30">
    <property type="entry name" value="MM3350-like"/>
    <property type="match status" value="1"/>
</dbReference>
<keyword evidence="4" id="KW-1185">Reference proteome</keyword>
<dbReference type="EMBL" id="BNJJ01000042">
    <property type="protein sequence ID" value="GHO89682.1"/>
    <property type="molecule type" value="Genomic_DNA"/>
</dbReference>